<organism evidence="2 3">
    <name type="scientific">Myceligenerans xiligouense</name>
    <dbReference type="NCBI Taxonomy" id="253184"/>
    <lineage>
        <taxon>Bacteria</taxon>
        <taxon>Bacillati</taxon>
        <taxon>Actinomycetota</taxon>
        <taxon>Actinomycetes</taxon>
        <taxon>Micrococcales</taxon>
        <taxon>Promicromonosporaceae</taxon>
        <taxon>Myceligenerans</taxon>
    </lineage>
</organism>
<feature type="region of interest" description="Disordered" evidence="1">
    <location>
        <begin position="1"/>
        <end position="20"/>
    </location>
</feature>
<evidence type="ECO:0000256" key="1">
    <source>
        <dbReference type="SAM" id="MobiDB-lite"/>
    </source>
</evidence>
<comment type="caution">
    <text evidence="2">The sequence shown here is derived from an EMBL/GenBank/DDBJ whole genome shotgun (WGS) entry which is preliminary data.</text>
</comment>
<proteinExistence type="predicted"/>
<dbReference type="Proteomes" id="UP000280501">
    <property type="component" value="Unassembled WGS sequence"/>
</dbReference>
<dbReference type="EMBL" id="RKQZ01000001">
    <property type="protein sequence ID" value="RPF19819.1"/>
    <property type="molecule type" value="Genomic_DNA"/>
</dbReference>
<keyword evidence="3" id="KW-1185">Reference proteome</keyword>
<dbReference type="AlphaFoldDB" id="A0A3N4YFA0"/>
<sequence>MTVTGWPFPQSGRGMTRTPTSDQVIVQLEGLAAQVRGLHDHAESVVQSVHDLRGQRFSDTGVVLLEVIDDLHAEVVRRLERAEYREAEFARKYPGIGEA</sequence>
<evidence type="ECO:0000313" key="3">
    <source>
        <dbReference type="Proteomes" id="UP000280501"/>
    </source>
</evidence>
<accession>A0A3N4YFA0</accession>
<protein>
    <submittedName>
        <fullName evidence="2">Uncharacterized protein</fullName>
    </submittedName>
</protein>
<evidence type="ECO:0000313" key="2">
    <source>
        <dbReference type="EMBL" id="RPF19819.1"/>
    </source>
</evidence>
<reference evidence="2 3" key="1">
    <citation type="submission" date="2018-11" db="EMBL/GenBank/DDBJ databases">
        <title>Sequencing the genomes of 1000 actinobacteria strains.</title>
        <authorList>
            <person name="Klenk H.-P."/>
        </authorList>
    </citation>
    <scope>NUCLEOTIDE SEQUENCE [LARGE SCALE GENOMIC DNA]</scope>
    <source>
        <strain evidence="2 3">DSM 15700</strain>
    </source>
</reference>
<gene>
    <name evidence="2" type="ORF">EDD34_0385</name>
</gene>
<name>A0A3N4YFA0_9MICO</name>